<dbReference type="Proteomes" id="UP000505210">
    <property type="component" value="Chromosome"/>
</dbReference>
<dbReference type="RefSeq" id="WP_068515815.1">
    <property type="nucleotide sequence ID" value="NZ_CP053661.1"/>
</dbReference>
<proteinExistence type="predicted"/>
<sequence>MKYFFLSDGWTVGRVWEFGGLWDERAWRRPPHIQRMQLSIVERGERLWLHQVEESVLMVEVCPSPTIQADGSSASIGQVVLKRLITAEQVLELLCGADLEAKS</sequence>
<dbReference type="KEGG" id="theu:HPC62_14405"/>
<evidence type="ECO:0000313" key="2">
    <source>
        <dbReference type="Proteomes" id="UP000505210"/>
    </source>
</evidence>
<keyword evidence="2" id="KW-1185">Reference proteome</keyword>
<organism evidence="1 2">
    <name type="scientific">Thermoleptolyngbya sichuanensis A183</name>
    <dbReference type="NCBI Taxonomy" id="2737172"/>
    <lineage>
        <taxon>Bacteria</taxon>
        <taxon>Bacillati</taxon>
        <taxon>Cyanobacteriota</taxon>
        <taxon>Cyanophyceae</taxon>
        <taxon>Oculatellales</taxon>
        <taxon>Oculatellaceae</taxon>
        <taxon>Thermoleptolyngbya</taxon>
        <taxon>Thermoleptolyngbya sichuanensis</taxon>
    </lineage>
</organism>
<gene>
    <name evidence="1" type="ORF">HPC62_14405</name>
</gene>
<dbReference type="EMBL" id="CP053661">
    <property type="protein sequence ID" value="QKD83226.1"/>
    <property type="molecule type" value="Genomic_DNA"/>
</dbReference>
<dbReference type="AlphaFoldDB" id="A0A6M8BG44"/>
<accession>A0A6M8BG44</accession>
<evidence type="ECO:0000313" key="1">
    <source>
        <dbReference type="EMBL" id="QKD83226.1"/>
    </source>
</evidence>
<protein>
    <submittedName>
        <fullName evidence="1">Uncharacterized protein</fullName>
    </submittedName>
</protein>
<name>A0A6M8BG44_9CYAN</name>
<reference evidence="1 2" key="1">
    <citation type="submission" date="2020-05" db="EMBL/GenBank/DDBJ databases">
        <title>Complete genome sequence of of a novel Thermoleptolyngbya strain isolated from hot springs of Ganzi, Sichuan China.</title>
        <authorList>
            <person name="Tang J."/>
            <person name="Daroch M."/>
            <person name="Li L."/>
            <person name="Waleron K."/>
            <person name="Waleron M."/>
            <person name="Waleron M."/>
        </authorList>
    </citation>
    <scope>NUCLEOTIDE SEQUENCE [LARGE SCALE GENOMIC DNA]</scope>
    <source>
        <strain evidence="1 2">PKUAC-SCTA183</strain>
    </source>
</reference>